<keyword evidence="3" id="KW-1185">Reference proteome</keyword>
<dbReference type="AlphaFoldDB" id="A0A7W5B9B0"/>
<accession>A0A7W5B9B0</accession>
<evidence type="ECO:0000313" key="2">
    <source>
        <dbReference type="EMBL" id="MBB3118952.1"/>
    </source>
</evidence>
<comment type="caution">
    <text evidence="2">The sequence shown here is derived from an EMBL/GenBank/DDBJ whole genome shotgun (WGS) entry which is preliminary data.</text>
</comment>
<evidence type="ECO:0000256" key="1">
    <source>
        <dbReference type="SAM" id="SignalP"/>
    </source>
</evidence>
<reference evidence="2 3" key="1">
    <citation type="submission" date="2020-08" db="EMBL/GenBank/DDBJ databases">
        <title>Genomic Encyclopedia of Type Strains, Phase III (KMG-III): the genomes of soil and plant-associated and newly described type strains.</title>
        <authorList>
            <person name="Whitman W."/>
        </authorList>
    </citation>
    <scope>NUCLEOTIDE SEQUENCE [LARGE SCALE GENOMIC DNA]</scope>
    <source>
        <strain evidence="2 3">CECT 8897</strain>
    </source>
</reference>
<proteinExistence type="predicted"/>
<protein>
    <submittedName>
        <fullName evidence="2">Hemolysin activation/secretion protein</fullName>
    </submittedName>
</protein>
<keyword evidence="1" id="KW-0732">Signal</keyword>
<dbReference type="Proteomes" id="UP000541535">
    <property type="component" value="Unassembled WGS sequence"/>
</dbReference>
<dbReference type="RefSeq" id="WP_183440816.1">
    <property type="nucleotide sequence ID" value="NZ_JACHXD010000004.1"/>
</dbReference>
<organism evidence="2 3">
    <name type="scientific">Pseudoduganella violacea</name>
    <dbReference type="NCBI Taxonomy" id="1715466"/>
    <lineage>
        <taxon>Bacteria</taxon>
        <taxon>Pseudomonadati</taxon>
        <taxon>Pseudomonadota</taxon>
        <taxon>Betaproteobacteria</taxon>
        <taxon>Burkholderiales</taxon>
        <taxon>Oxalobacteraceae</taxon>
        <taxon>Telluria group</taxon>
        <taxon>Pseudoduganella</taxon>
    </lineage>
</organism>
<gene>
    <name evidence="2" type="ORF">FHS03_001997</name>
</gene>
<feature type="chain" id="PRO_5030929871" evidence="1">
    <location>
        <begin position="29"/>
        <end position="230"/>
    </location>
</feature>
<evidence type="ECO:0000313" key="3">
    <source>
        <dbReference type="Proteomes" id="UP000541535"/>
    </source>
</evidence>
<sequence>MTSCDKLVLAGAACVDLLAVLASSAAMAAPPESLPIGAPGYSSVYTRDKRDWKSTFELSSARAQPDEFGMQAGPPPEGYTVRLAATLTHALPRDWQLRATVNGQYTSEAPTEQQLYGAPATRALRIYSSREVLTDSGLAGNVELHSPNLCGSYLRNECRALMFYDRTYFSRVREVHGVLRTGWVRSVGVGLRMKMTRHTDLQLDYGRVLGNSAVGPEDRNRINLRLGFSF</sequence>
<name>A0A7W5B9B0_9BURK</name>
<dbReference type="Gene3D" id="2.40.160.50">
    <property type="entry name" value="membrane protein fhac: a member of the omp85/tpsb transporter family"/>
    <property type="match status" value="1"/>
</dbReference>
<dbReference type="EMBL" id="JACHXD010000004">
    <property type="protein sequence ID" value="MBB3118952.1"/>
    <property type="molecule type" value="Genomic_DNA"/>
</dbReference>
<feature type="signal peptide" evidence="1">
    <location>
        <begin position="1"/>
        <end position="28"/>
    </location>
</feature>